<feature type="region of interest" description="Disordered" evidence="12">
    <location>
        <begin position="226"/>
        <end position="247"/>
    </location>
</feature>
<keyword evidence="9" id="KW-0406">Ion transport</keyword>
<dbReference type="SUPFAM" id="SSF81324">
    <property type="entry name" value="Voltage-gated potassium channels"/>
    <property type="match status" value="1"/>
</dbReference>
<evidence type="ECO:0000256" key="11">
    <source>
        <dbReference type="ARBA" id="ARBA00023303"/>
    </source>
</evidence>
<feature type="domain" description="BTB" evidence="14">
    <location>
        <begin position="474"/>
        <end position="572"/>
    </location>
</feature>
<feature type="transmembrane region" description="Helical" evidence="13">
    <location>
        <begin position="759"/>
        <end position="782"/>
    </location>
</feature>
<name>A0ABN8LJZ5_9CNID</name>
<feature type="compositionally biased region" description="Low complexity" evidence="12">
    <location>
        <begin position="404"/>
        <end position="418"/>
    </location>
</feature>
<evidence type="ECO:0000259" key="14">
    <source>
        <dbReference type="SMART" id="SM00225"/>
    </source>
</evidence>
<evidence type="ECO:0000256" key="5">
    <source>
        <dbReference type="ARBA" id="ARBA00022826"/>
    </source>
</evidence>
<feature type="compositionally biased region" description="Polar residues" evidence="12">
    <location>
        <begin position="226"/>
        <end position="242"/>
    </location>
</feature>
<evidence type="ECO:0000256" key="1">
    <source>
        <dbReference type="ARBA" id="ARBA00004141"/>
    </source>
</evidence>
<reference evidence="15 16" key="1">
    <citation type="submission" date="2022-05" db="EMBL/GenBank/DDBJ databases">
        <authorList>
            <consortium name="Genoscope - CEA"/>
            <person name="William W."/>
        </authorList>
    </citation>
    <scope>NUCLEOTIDE SEQUENCE [LARGE SCALE GENOMIC DNA]</scope>
</reference>
<dbReference type="PRINTS" id="PR01494">
    <property type="entry name" value="KV9CHANNEL"/>
</dbReference>
<accession>A0ABN8LJZ5</accession>
<proteinExistence type="predicted"/>
<dbReference type="Gene3D" id="1.10.287.70">
    <property type="match status" value="1"/>
</dbReference>
<organism evidence="15 16">
    <name type="scientific">Porites evermanni</name>
    <dbReference type="NCBI Taxonomy" id="104178"/>
    <lineage>
        <taxon>Eukaryota</taxon>
        <taxon>Metazoa</taxon>
        <taxon>Cnidaria</taxon>
        <taxon>Anthozoa</taxon>
        <taxon>Hexacorallia</taxon>
        <taxon>Scleractinia</taxon>
        <taxon>Fungiina</taxon>
        <taxon>Poritidae</taxon>
        <taxon>Porites</taxon>
    </lineage>
</organism>
<evidence type="ECO:0000313" key="15">
    <source>
        <dbReference type="EMBL" id="CAH3014255.1"/>
    </source>
</evidence>
<dbReference type="InterPro" id="IPR028325">
    <property type="entry name" value="VG_K_chnl"/>
</dbReference>
<keyword evidence="16" id="KW-1185">Reference proteome</keyword>
<dbReference type="InterPro" id="IPR005821">
    <property type="entry name" value="Ion_trans_dom"/>
</dbReference>
<feature type="transmembrane region" description="Helical" evidence="13">
    <location>
        <begin position="821"/>
        <end position="841"/>
    </location>
</feature>
<feature type="compositionally biased region" description="Basic residues" evidence="12">
    <location>
        <begin position="392"/>
        <end position="401"/>
    </location>
</feature>
<dbReference type="InterPro" id="IPR003131">
    <property type="entry name" value="T1-type_BTB"/>
</dbReference>
<dbReference type="PANTHER" id="PTHR11537:SF105">
    <property type="entry name" value="POTASSIUM VOLTAGE-GATED CHANNEL PROTEIN SHAL"/>
    <property type="match status" value="1"/>
</dbReference>
<comment type="caution">
    <text evidence="15">The sequence shown here is derived from an EMBL/GenBank/DDBJ whole genome shotgun (WGS) entry which is preliminary data.</text>
</comment>
<dbReference type="SMART" id="SM00225">
    <property type="entry name" value="BTB"/>
    <property type="match status" value="1"/>
</dbReference>
<keyword evidence="6" id="KW-0851">Voltage-gated channel</keyword>
<dbReference type="Proteomes" id="UP001159427">
    <property type="component" value="Unassembled WGS sequence"/>
</dbReference>
<feature type="non-terminal residue" evidence="15">
    <location>
        <position position="848"/>
    </location>
</feature>
<feature type="region of interest" description="Disordered" evidence="12">
    <location>
        <begin position="392"/>
        <end position="419"/>
    </location>
</feature>
<keyword evidence="11" id="KW-0407">Ion channel</keyword>
<dbReference type="InterPro" id="IPR003971">
    <property type="entry name" value="K_chnl_volt-dep_Kv5/Kv9"/>
</dbReference>
<keyword evidence="4 13" id="KW-0812">Transmembrane</keyword>
<dbReference type="Gene3D" id="1.20.120.350">
    <property type="entry name" value="Voltage-gated potassium channels. Chain C"/>
    <property type="match status" value="1"/>
</dbReference>
<keyword evidence="8 13" id="KW-1133">Transmembrane helix</keyword>
<evidence type="ECO:0000256" key="6">
    <source>
        <dbReference type="ARBA" id="ARBA00022882"/>
    </source>
</evidence>
<dbReference type="InterPro" id="IPR027359">
    <property type="entry name" value="Volt_channel_dom_sf"/>
</dbReference>
<dbReference type="Gene3D" id="3.30.710.10">
    <property type="entry name" value="Potassium Channel Kv1.1, Chain A"/>
    <property type="match status" value="1"/>
</dbReference>
<dbReference type="EMBL" id="CALNXI010000007">
    <property type="protein sequence ID" value="CAH3014255.1"/>
    <property type="molecule type" value="Genomic_DNA"/>
</dbReference>
<keyword evidence="2" id="KW-0813">Transport</keyword>
<dbReference type="InterPro" id="IPR011333">
    <property type="entry name" value="SKP1/BTB/POZ_sf"/>
</dbReference>
<dbReference type="InterPro" id="IPR000210">
    <property type="entry name" value="BTB/POZ_dom"/>
</dbReference>
<evidence type="ECO:0000313" key="16">
    <source>
        <dbReference type="Proteomes" id="UP001159427"/>
    </source>
</evidence>
<evidence type="ECO:0000256" key="9">
    <source>
        <dbReference type="ARBA" id="ARBA00023065"/>
    </source>
</evidence>
<evidence type="ECO:0000256" key="12">
    <source>
        <dbReference type="SAM" id="MobiDB-lite"/>
    </source>
</evidence>
<keyword evidence="3" id="KW-0633">Potassium transport</keyword>
<dbReference type="Pfam" id="PF00520">
    <property type="entry name" value="Ion_trans"/>
    <property type="match status" value="1"/>
</dbReference>
<evidence type="ECO:0000256" key="13">
    <source>
        <dbReference type="SAM" id="Phobius"/>
    </source>
</evidence>
<keyword evidence="7" id="KW-0630">Potassium</keyword>
<keyword evidence="5" id="KW-0631">Potassium channel</keyword>
<evidence type="ECO:0000256" key="7">
    <source>
        <dbReference type="ARBA" id="ARBA00022958"/>
    </source>
</evidence>
<dbReference type="Pfam" id="PF02214">
    <property type="entry name" value="BTB_2"/>
    <property type="match status" value="1"/>
</dbReference>
<dbReference type="InterPro" id="IPR003968">
    <property type="entry name" value="K_chnl_volt-dep_Kv"/>
</dbReference>
<evidence type="ECO:0000256" key="10">
    <source>
        <dbReference type="ARBA" id="ARBA00023136"/>
    </source>
</evidence>
<gene>
    <name evidence="15" type="ORF">PEVE_00039584</name>
</gene>
<keyword evidence="10 13" id="KW-0472">Membrane</keyword>
<protein>
    <recommendedName>
        <fullName evidence="14">BTB domain-containing protein</fullName>
    </recommendedName>
</protein>
<feature type="transmembrane region" description="Helical" evidence="13">
    <location>
        <begin position="714"/>
        <end position="738"/>
    </location>
</feature>
<dbReference type="PRINTS" id="PR01491">
    <property type="entry name" value="KVCHANNEL"/>
</dbReference>
<evidence type="ECO:0000256" key="2">
    <source>
        <dbReference type="ARBA" id="ARBA00022448"/>
    </source>
</evidence>
<dbReference type="SUPFAM" id="SSF54695">
    <property type="entry name" value="POZ domain"/>
    <property type="match status" value="1"/>
</dbReference>
<feature type="transmembrane region" description="Helical" evidence="13">
    <location>
        <begin position="624"/>
        <end position="642"/>
    </location>
</feature>
<feature type="transmembrane region" description="Helical" evidence="13">
    <location>
        <begin position="690"/>
        <end position="708"/>
    </location>
</feature>
<dbReference type="PRINTS" id="PR00169">
    <property type="entry name" value="KCHANNEL"/>
</dbReference>
<evidence type="ECO:0000256" key="4">
    <source>
        <dbReference type="ARBA" id="ARBA00022692"/>
    </source>
</evidence>
<dbReference type="PANTHER" id="PTHR11537">
    <property type="entry name" value="VOLTAGE-GATED POTASSIUM CHANNEL"/>
    <property type="match status" value="1"/>
</dbReference>
<sequence>MNKDVDEDFPLKDILEDVPNEGTQTLFSPKTSFSADDNELDEQGFDNAIPAVLLSPCSRRTSVSEQGLKRACSGELLVPPSPFIVPKNIPLTNLEEDREQTWCIFPRNLSLSLPLTSANSSTDIRCDSGYSGEFLSSPTRGDVGDQPCEGDGYLFANHAGCRMAPLRASVASLGVQNPDEVNDKKIKELPLAASVPNLHQNRTAGCRRPTGQLCCILRTNYTTLSTPASSECSSPFSNQSSEDNSDEKGELIFPNVEFNCSIGDESDLSLLTATDAPTPKTSSTVVKDPMTFFSPKEKNRCKQLSTPNLSLGEKCVSQSLNWKRSKKSLVFVNDSLADKKVSSRLNTVDARSNMASSAFLHPDSARCSFEESAAPSLHASCSNLSAYQKRRAFSRSRRPKLQHQSLSLQSSASSAVEESSNKSDTSSVIRSFLSLISPSRLLAKFSSSNHSVRSTDSRASRQKRQHIDCPEDTKILTLNVSGRCFKINEYFLSIYPSTLLGSKAILYYYDRVRNEFFFDRDPDCFRYIWNFYHSGELHCPREECLQSFLDEVAFFGLDVSMLCNCCWQETFEPAYEKLTKRKAEQEAADKEATEATHLLRPDATFREKVWITLQEPSISLIAKLFYLLSVFVIAISVVANTAETIACEGTIRICKEENEETYFNIDTACVTFFTFEYVARLMVCPHRLRFFISVMSIVDVLAILPYYINLLLEYLSVGASSGMEAFVVLRVLRTLRVFKLLRHSKRLKKLLQSVRDSAAELGLIGFVYMVMVILFSSIIYFAELSEDTQFTSIPQAMWYAVITSTTAGYGDIIPVTLAGRLVGSACCLFGVLVIALPVPILQIKVGYY</sequence>
<evidence type="ECO:0000256" key="3">
    <source>
        <dbReference type="ARBA" id="ARBA00022538"/>
    </source>
</evidence>
<comment type="subcellular location">
    <subcellularLocation>
        <location evidence="1">Membrane</location>
        <topology evidence="1">Multi-pass membrane protein</topology>
    </subcellularLocation>
</comment>
<evidence type="ECO:0000256" key="8">
    <source>
        <dbReference type="ARBA" id="ARBA00022989"/>
    </source>
</evidence>